<feature type="transmembrane region" description="Helical" evidence="6">
    <location>
        <begin position="649"/>
        <end position="671"/>
    </location>
</feature>
<dbReference type="PANTHER" id="PTHR33406:SF13">
    <property type="entry name" value="MEMBRANE PROTEIN YDFJ"/>
    <property type="match status" value="1"/>
</dbReference>
<feature type="transmembrane region" description="Helical" evidence="6">
    <location>
        <begin position="274"/>
        <end position="296"/>
    </location>
</feature>
<feature type="transmembrane region" description="Helical" evidence="6">
    <location>
        <begin position="613"/>
        <end position="637"/>
    </location>
</feature>
<evidence type="ECO:0000256" key="6">
    <source>
        <dbReference type="SAM" id="Phobius"/>
    </source>
</evidence>
<evidence type="ECO:0000256" key="2">
    <source>
        <dbReference type="ARBA" id="ARBA00022475"/>
    </source>
</evidence>
<evidence type="ECO:0000259" key="7">
    <source>
        <dbReference type="Pfam" id="PF03176"/>
    </source>
</evidence>
<keyword evidence="9" id="KW-1185">Reference proteome</keyword>
<gene>
    <name evidence="8" type="ORF">JCM17207_14630</name>
</gene>
<dbReference type="AlphaFoldDB" id="A0AA37IYZ2"/>
<reference evidence="8" key="1">
    <citation type="journal article" date="2022" name="Int. J. Syst. Evol. Microbiol.">
        <title>Genome-based, phenotypic and chemotaxonomic classification of Faecalibacterium strains: proposal of three novel species Faecalibacterium duncaniae sp. nov., Faecalibacterium hattorii sp. nov. and Faecalibacterium gallinarum sp. nov. .</title>
        <authorList>
            <person name="Sakamoto M."/>
            <person name="Sakurai N."/>
            <person name="Tanno H."/>
            <person name="Iino T."/>
            <person name="Ohkuma M."/>
            <person name="Endo A."/>
        </authorList>
    </citation>
    <scope>NUCLEOTIDE SEQUENCE</scope>
    <source>
        <strain evidence="8">JCM 17207</strain>
    </source>
</reference>
<feature type="transmembrane region" description="Helical" evidence="6">
    <location>
        <begin position="223"/>
        <end position="244"/>
    </location>
</feature>
<feature type="transmembrane region" description="Helical" evidence="6">
    <location>
        <begin position="171"/>
        <end position="190"/>
    </location>
</feature>
<comment type="subcellular location">
    <subcellularLocation>
        <location evidence="1">Cell membrane</location>
        <topology evidence="1">Multi-pass membrane protein</topology>
    </subcellularLocation>
</comment>
<organism evidence="8 9">
    <name type="scientific">Faecalibacterium gallinarum</name>
    <dbReference type="NCBI Taxonomy" id="2903556"/>
    <lineage>
        <taxon>Bacteria</taxon>
        <taxon>Bacillati</taxon>
        <taxon>Bacillota</taxon>
        <taxon>Clostridia</taxon>
        <taxon>Eubacteriales</taxon>
        <taxon>Oscillospiraceae</taxon>
        <taxon>Faecalibacterium</taxon>
    </lineage>
</organism>
<dbReference type="InterPro" id="IPR004869">
    <property type="entry name" value="MMPL_dom"/>
</dbReference>
<evidence type="ECO:0000313" key="8">
    <source>
        <dbReference type="EMBL" id="GJN64838.1"/>
    </source>
</evidence>
<keyword evidence="3 6" id="KW-0812">Transmembrane</keyword>
<dbReference type="PANTHER" id="PTHR33406">
    <property type="entry name" value="MEMBRANE PROTEIN MJ1562-RELATED"/>
    <property type="match status" value="1"/>
</dbReference>
<evidence type="ECO:0000256" key="3">
    <source>
        <dbReference type="ARBA" id="ARBA00022692"/>
    </source>
</evidence>
<keyword evidence="2" id="KW-1003">Cell membrane</keyword>
<accession>A0AA37IYZ2</accession>
<sequence>METFYSALVRRPKRVLAVFLAAAALCALLWPLVSVNYDINDYLPPESPSTVAIEVLNESFPGGVPNVRVMVRDVTVPEALEYKAALAGIEGVTAVSWLDDAVDLTIPLEMQDTATVETYYKDGAALFSVTVEDALRVEAVDAITSLIGEDNALTGNAVSTAVATSSTVTEVAKIAAISVVYALFILILTTGSWVEPVLILLGMGVAILLNNGSNLIFGEVSFVTNAAGSILQLAVSLDYSVFLIHRFTECRRVAGPGADPAKCMVEALTKSTGSILSSGLTTVIGFLALVLMQFRIGPDLGLALAKGVALSLFTVFTFMPALVVAACPLLDKTQHRPLLPSFGAFGRLVGRIMLPMAAVLVILMVPSFLASNANTYYYGAEHMFGLDTRLGADTAAIEEIFGKSDTYVLMVPEGDTATQSALSAELHTLPAITSIISYVDSAGAEIPPEFLPENTLSLLVNGGYSRLVLSVAVASEGEETFALVEQIRAIAQKYYPDAYYLAGQGVSIYDLMDTITADMLKVNLVAVAAVFLVLLILQRNLLLPVILVLSIETAIWINMALPYFLDKPVFYIAYLIISSVQLGATVDYAILFSDRYREFRSELHPRAAVSATVSVVTPSVLTTGSALAVVGFLMGAISSNQLLAQLGNFLGVGSLASLAIVLLALPGLLYLTDRFFIKKAAPAALPAKEANPL</sequence>
<keyword evidence="5 6" id="KW-0472">Membrane</keyword>
<dbReference type="EMBL" id="BQKV01000046">
    <property type="protein sequence ID" value="GJN64838.1"/>
    <property type="molecule type" value="Genomic_DNA"/>
</dbReference>
<dbReference type="SUPFAM" id="SSF82866">
    <property type="entry name" value="Multidrug efflux transporter AcrB transmembrane domain"/>
    <property type="match status" value="2"/>
</dbReference>
<dbReference type="Proteomes" id="UP001055185">
    <property type="component" value="Unassembled WGS sequence"/>
</dbReference>
<feature type="domain" description="Membrane transport protein MMPL" evidence="7">
    <location>
        <begin position="461"/>
        <end position="675"/>
    </location>
</feature>
<feature type="domain" description="Membrane transport protein MMPL" evidence="7">
    <location>
        <begin position="42"/>
        <end position="327"/>
    </location>
</feature>
<evidence type="ECO:0000256" key="5">
    <source>
        <dbReference type="ARBA" id="ARBA00023136"/>
    </source>
</evidence>
<name>A0AA37IYZ2_9FIRM</name>
<proteinExistence type="predicted"/>
<dbReference type="GO" id="GO:0005886">
    <property type="term" value="C:plasma membrane"/>
    <property type="evidence" value="ECO:0007669"/>
    <property type="project" value="UniProtKB-SubCell"/>
</dbReference>
<dbReference type="InterPro" id="IPR050545">
    <property type="entry name" value="Mycobact_MmpL"/>
</dbReference>
<evidence type="ECO:0000313" key="9">
    <source>
        <dbReference type="Proteomes" id="UP001055185"/>
    </source>
</evidence>
<feature type="transmembrane region" description="Helical" evidence="6">
    <location>
        <begin position="544"/>
        <end position="565"/>
    </location>
</feature>
<keyword evidence="4 6" id="KW-1133">Transmembrane helix</keyword>
<feature type="transmembrane region" description="Helical" evidence="6">
    <location>
        <begin position="519"/>
        <end position="537"/>
    </location>
</feature>
<feature type="transmembrane region" description="Helical" evidence="6">
    <location>
        <begin position="571"/>
        <end position="592"/>
    </location>
</feature>
<evidence type="ECO:0000256" key="1">
    <source>
        <dbReference type="ARBA" id="ARBA00004651"/>
    </source>
</evidence>
<dbReference type="Pfam" id="PF03176">
    <property type="entry name" value="MMPL"/>
    <property type="match status" value="2"/>
</dbReference>
<dbReference type="RefSeq" id="WP_238317026.1">
    <property type="nucleotide sequence ID" value="NZ_BQKV01000046.1"/>
</dbReference>
<feature type="transmembrane region" description="Helical" evidence="6">
    <location>
        <begin position="308"/>
        <end position="327"/>
    </location>
</feature>
<protein>
    <recommendedName>
        <fullName evidence="7">Membrane transport protein MMPL domain-containing protein</fullName>
    </recommendedName>
</protein>
<feature type="transmembrane region" description="Helical" evidence="6">
    <location>
        <begin position="348"/>
        <end position="369"/>
    </location>
</feature>
<dbReference type="Gene3D" id="1.20.1640.10">
    <property type="entry name" value="Multidrug efflux transporter AcrB transmembrane domain"/>
    <property type="match status" value="2"/>
</dbReference>
<comment type="caution">
    <text evidence="8">The sequence shown here is derived from an EMBL/GenBank/DDBJ whole genome shotgun (WGS) entry which is preliminary data.</text>
</comment>
<evidence type="ECO:0000256" key="4">
    <source>
        <dbReference type="ARBA" id="ARBA00022989"/>
    </source>
</evidence>